<dbReference type="RefSeq" id="WP_310299195.1">
    <property type="nucleotide sequence ID" value="NZ_BAAAPS010000007.1"/>
</dbReference>
<comment type="caution">
    <text evidence="1">The sequence shown here is derived from an EMBL/GenBank/DDBJ whole genome shotgun (WGS) entry which is preliminary data.</text>
</comment>
<dbReference type="EMBL" id="JAVDYG010000001">
    <property type="protein sequence ID" value="MDR7361351.1"/>
    <property type="molecule type" value="Genomic_DNA"/>
</dbReference>
<keyword evidence="2" id="KW-1185">Reference proteome</keyword>
<organism evidence="1 2">
    <name type="scientific">Nocardioides marmoribigeumensis</name>
    <dbReference type="NCBI Taxonomy" id="433649"/>
    <lineage>
        <taxon>Bacteria</taxon>
        <taxon>Bacillati</taxon>
        <taxon>Actinomycetota</taxon>
        <taxon>Actinomycetes</taxon>
        <taxon>Propionibacteriales</taxon>
        <taxon>Nocardioidaceae</taxon>
        <taxon>Nocardioides</taxon>
    </lineage>
</organism>
<evidence type="ECO:0000313" key="1">
    <source>
        <dbReference type="EMBL" id="MDR7361351.1"/>
    </source>
</evidence>
<accession>A0ABU2BRV0</accession>
<evidence type="ECO:0000313" key="2">
    <source>
        <dbReference type="Proteomes" id="UP001183648"/>
    </source>
</evidence>
<protein>
    <submittedName>
        <fullName evidence="1">Uncharacterized protein Yka (UPF0111/DUF47 family)</fullName>
    </submittedName>
</protein>
<reference evidence="1 2" key="1">
    <citation type="submission" date="2023-07" db="EMBL/GenBank/DDBJ databases">
        <title>Sequencing the genomes of 1000 actinobacteria strains.</title>
        <authorList>
            <person name="Klenk H.-P."/>
        </authorList>
    </citation>
    <scope>NUCLEOTIDE SEQUENCE [LARGE SCALE GENOMIC DNA]</scope>
    <source>
        <strain evidence="1 2">DSM 19426</strain>
    </source>
</reference>
<proteinExistence type="predicted"/>
<dbReference type="InterPro" id="IPR038078">
    <property type="entry name" value="PhoU-like_sf"/>
</dbReference>
<name>A0ABU2BRV0_9ACTN</name>
<dbReference type="Gene3D" id="1.20.58.220">
    <property type="entry name" value="Phosphate transport system protein phou homolog 2, domain 2"/>
    <property type="match status" value="1"/>
</dbReference>
<dbReference type="Proteomes" id="UP001183648">
    <property type="component" value="Unassembled WGS sequence"/>
</dbReference>
<gene>
    <name evidence="1" type="ORF">J2S63_000904</name>
</gene>
<sequence length="202" mass="22158">MKRHWFLPENPDVLATLGAMADAAADGTTAFAAWASGDGSQDGRVRECGQRVAELRRTLGLQLREAFSTPVDQEDLYTLGERLVAVVAAEKNVVREAEIWGLAPDEPLAAMAQEALDAVVRLRVAVGELGRSAERATAQADAAVECEGRMEQTYRVAMRALLDVADVREMTARAELYRRTLEVGERISRVADRVWYAVVKEA</sequence>